<dbReference type="AlphaFoldDB" id="A0AAX3M427"/>
<proteinExistence type="predicted"/>
<sequence length="276" mass="31947">MKATIKDIEMDYEMFGEGTTILFLHGNALDKLSMKHSYEPIFQTISGYRRIYVDLPGMGDSHSSLSINSTDDMLDILLTFIEQVIGYEDILLFGHSYGGYLSLGIMNKLQNRVKGAYLTCPVVIGQFEQRRVEQQVPLIEEEVDTDTSNSEYQDYLSMNIRINSKTWELYQQLIVPGVRRADHDFMDRIQREGQQYYRYALEEQLSLHHDTVLHVLLGKMDNVVGYQDQIDFFTKYPYSTTTILGNSGHNLFIDVAEDNHEWVTHFLNKVNQQSSN</sequence>
<evidence type="ECO:0000259" key="1">
    <source>
        <dbReference type="Pfam" id="PF00561"/>
    </source>
</evidence>
<keyword evidence="2" id="KW-0378">Hydrolase</keyword>
<dbReference type="InterPro" id="IPR050266">
    <property type="entry name" value="AB_hydrolase_sf"/>
</dbReference>
<dbReference type="InterPro" id="IPR029058">
    <property type="entry name" value="AB_hydrolase_fold"/>
</dbReference>
<dbReference type="GO" id="GO:0016787">
    <property type="term" value="F:hydrolase activity"/>
    <property type="evidence" value="ECO:0007669"/>
    <property type="project" value="UniProtKB-KW"/>
</dbReference>
<dbReference type="Proteomes" id="UP001220509">
    <property type="component" value="Chromosome"/>
</dbReference>
<dbReference type="PANTHER" id="PTHR43798:SF6">
    <property type="entry name" value="HYDROLASE, PUTATIVE (AFU_ORTHOLOGUE AFUA_4G13070)-RELATED"/>
    <property type="match status" value="1"/>
</dbReference>
<dbReference type="RefSeq" id="WP_273614920.1">
    <property type="nucleotide sequence ID" value="NZ_CP117416.1"/>
</dbReference>
<dbReference type="Gene3D" id="3.40.50.1820">
    <property type="entry name" value="alpha/beta hydrolase"/>
    <property type="match status" value="1"/>
</dbReference>
<accession>A0AAX3M427</accession>
<feature type="domain" description="AB hydrolase-1" evidence="1">
    <location>
        <begin position="20"/>
        <end position="254"/>
    </location>
</feature>
<name>A0AAX3M427_9BACL</name>
<dbReference type="PRINTS" id="PR00111">
    <property type="entry name" value="ABHYDROLASE"/>
</dbReference>
<dbReference type="Pfam" id="PF00561">
    <property type="entry name" value="Abhydrolase_1"/>
    <property type="match status" value="1"/>
</dbReference>
<dbReference type="SUPFAM" id="SSF53474">
    <property type="entry name" value="alpha/beta-Hydrolases"/>
    <property type="match status" value="1"/>
</dbReference>
<dbReference type="KEGG" id="pka:PQ456_03760"/>
<reference evidence="2 3" key="1">
    <citation type="submission" date="2023-02" db="EMBL/GenBank/DDBJ databases">
        <title>Genome sequence of Paenibacillus kyungheensis KACC 18744.</title>
        <authorList>
            <person name="Kim S."/>
            <person name="Heo J."/>
            <person name="Kwon S.-W."/>
        </authorList>
    </citation>
    <scope>NUCLEOTIDE SEQUENCE [LARGE SCALE GENOMIC DNA]</scope>
    <source>
        <strain evidence="2 3">KACC 18744</strain>
    </source>
</reference>
<dbReference type="InterPro" id="IPR000073">
    <property type="entry name" value="AB_hydrolase_1"/>
</dbReference>
<evidence type="ECO:0000313" key="2">
    <source>
        <dbReference type="EMBL" id="WCT56648.1"/>
    </source>
</evidence>
<dbReference type="PANTHER" id="PTHR43798">
    <property type="entry name" value="MONOACYLGLYCEROL LIPASE"/>
    <property type="match status" value="1"/>
</dbReference>
<dbReference type="EMBL" id="CP117416">
    <property type="protein sequence ID" value="WCT56648.1"/>
    <property type="molecule type" value="Genomic_DNA"/>
</dbReference>
<protein>
    <submittedName>
        <fullName evidence="2">Alpha/beta hydrolase</fullName>
    </submittedName>
</protein>
<keyword evidence="3" id="KW-1185">Reference proteome</keyword>
<gene>
    <name evidence="2" type="ORF">PQ456_03760</name>
</gene>
<evidence type="ECO:0000313" key="3">
    <source>
        <dbReference type="Proteomes" id="UP001220509"/>
    </source>
</evidence>
<organism evidence="2 3">
    <name type="scientific">Paenibacillus kyungheensis</name>
    <dbReference type="NCBI Taxonomy" id="1452732"/>
    <lineage>
        <taxon>Bacteria</taxon>
        <taxon>Bacillati</taxon>
        <taxon>Bacillota</taxon>
        <taxon>Bacilli</taxon>
        <taxon>Bacillales</taxon>
        <taxon>Paenibacillaceae</taxon>
        <taxon>Paenibacillus</taxon>
    </lineage>
</organism>